<dbReference type="PANTHER" id="PTHR11414">
    <property type="entry name" value="CYSTATIN FAMILY MEMBER"/>
    <property type="match status" value="1"/>
</dbReference>
<dbReference type="InterPro" id="IPR046350">
    <property type="entry name" value="Cystatin_sf"/>
</dbReference>
<evidence type="ECO:0000313" key="5">
    <source>
        <dbReference type="Proteomes" id="UP001557470"/>
    </source>
</evidence>
<comment type="similarity">
    <text evidence="1">Belongs to the cystatin family.</text>
</comment>
<dbReference type="EMBL" id="JAGEUA010000002">
    <property type="protein sequence ID" value="KAL1006327.1"/>
    <property type="molecule type" value="Genomic_DNA"/>
</dbReference>
<comment type="caution">
    <text evidence="4">The sequence shown here is derived from an EMBL/GenBank/DDBJ whole genome shotgun (WGS) entry which is preliminary data.</text>
</comment>
<evidence type="ECO:0000313" key="4">
    <source>
        <dbReference type="EMBL" id="KAL1006327.1"/>
    </source>
</evidence>
<dbReference type="PANTHER" id="PTHR11414:SF21">
    <property type="entry name" value="CYSTATIN 14A, TANDEM DUPLICATE 1-RELATED"/>
    <property type="match status" value="1"/>
</dbReference>
<dbReference type="Gene3D" id="3.10.450.10">
    <property type="match status" value="2"/>
</dbReference>
<dbReference type="InterPro" id="IPR001713">
    <property type="entry name" value="Prot_inh_stefin"/>
</dbReference>
<dbReference type="Proteomes" id="UP001557470">
    <property type="component" value="Unassembled WGS sequence"/>
</dbReference>
<keyword evidence="2" id="KW-0646">Protease inhibitor</keyword>
<evidence type="ECO:0008006" key="6">
    <source>
        <dbReference type="Google" id="ProtNLM"/>
    </source>
</evidence>
<accession>A0ABD0Y117</accession>
<dbReference type="SUPFAM" id="SSF54403">
    <property type="entry name" value="Cystatin/monellin"/>
    <property type="match status" value="1"/>
</dbReference>
<sequence length="248" mass="27866">MPTAGGWSGIMPATEKVKKICLQIMPDVQKKMEKNIKHLTAMTFQQQVLGGHKFCIKTCADTEDHVYVTVLEDLSGKLELESVDVRKLSTQSDAANAFPDILEVKQQAEQRAGKKYDLFKATCADTEDHVYVTVLEDLSGKLELESVDVRKLSTQSDAANAFPDILEVKQQAEQRAGKKYDLFKAVNFKTLETNLCGYTTYFVKVHVNTNHDGYVILRIGHPVVPNPKSKLINLLENKTLNDPVEYFE</sequence>
<dbReference type="GO" id="GO:0004869">
    <property type="term" value="F:cysteine-type endopeptidase inhibitor activity"/>
    <property type="evidence" value="ECO:0007669"/>
    <property type="project" value="UniProtKB-KW"/>
</dbReference>
<gene>
    <name evidence="4" type="ORF">UPYG_G00070870</name>
</gene>
<proteinExistence type="inferred from homology"/>
<organism evidence="4 5">
    <name type="scientific">Umbra pygmaea</name>
    <name type="common">Eastern mudminnow</name>
    <dbReference type="NCBI Taxonomy" id="75934"/>
    <lineage>
        <taxon>Eukaryota</taxon>
        <taxon>Metazoa</taxon>
        <taxon>Chordata</taxon>
        <taxon>Craniata</taxon>
        <taxon>Vertebrata</taxon>
        <taxon>Euteleostomi</taxon>
        <taxon>Actinopterygii</taxon>
        <taxon>Neopterygii</taxon>
        <taxon>Teleostei</taxon>
        <taxon>Protacanthopterygii</taxon>
        <taxon>Esociformes</taxon>
        <taxon>Umbridae</taxon>
        <taxon>Umbra</taxon>
    </lineage>
</organism>
<evidence type="ECO:0000256" key="3">
    <source>
        <dbReference type="ARBA" id="ARBA00022704"/>
    </source>
</evidence>
<name>A0ABD0Y117_UMBPY</name>
<keyword evidence="3" id="KW-0789">Thiol protease inhibitor</keyword>
<protein>
    <recommendedName>
        <fullName evidence="6">Cystatin domain-containing protein</fullName>
    </recommendedName>
</protein>
<evidence type="ECO:0000256" key="1">
    <source>
        <dbReference type="ARBA" id="ARBA00009403"/>
    </source>
</evidence>
<dbReference type="AlphaFoldDB" id="A0ABD0Y117"/>
<reference evidence="4 5" key="1">
    <citation type="submission" date="2024-06" db="EMBL/GenBank/DDBJ databases">
        <authorList>
            <person name="Pan Q."/>
            <person name="Wen M."/>
            <person name="Jouanno E."/>
            <person name="Zahm M."/>
            <person name="Klopp C."/>
            <person name="Cabau C."/>
            <person name="Louis A."/>
            <person name="Berthelot C."/>
            <person name="Parey E."/>
            <person name="Roest Crollius H."/>
            <person name="Montfort J."/>
            <person name="Robinson-Rechavi M."/>
            <person name="Bouchez O."/>
            <person name="Lampietro C."/>
            <person name="Lopez Roques C."/>
            <person name="Donnadieu C."/>
            <person name="Postlethwait J."/>
            <person name="Bobe J."/>
            <person name="Verreycken H."/>
            <person name="Guiguen Y."/>
        </authorList>
    </citation>
    <scope>NUCLEOTIDE SEQUENCE [LARGE SCALE GENOMIC DNA]</scope>
    <source>
        <strain evidence="4">Up_M1</strain>
        <tissue evidence="4">Testis</tissue>
    </source>
</reference>
<evidence type="ECO:0000256" key="2">
    <source>
        <dbReference type="ARBA" id="ARBA00022690"/>
    </source>
</evidence>
<keyword evidence="5" id="KW-1185">Reference proteome</keyword>